<evidence type="ECO:0000256" key="3">
    <source>
        <dbReference type="ARBA" id="ARBA00012922"/>
    </source>
</evidence>
<evidence type="ECO:0000313" key="8">
    <source>
        <dbReference type="EMBL" id="KAF5675800.1"/>
    </source>
</evidence>
<gene>
    <name evidence="8" type="ORF">FHETE_2403</name>
</gene>
<evidence type="ECO:0000259" key="7">
    <source>
        <dbReference type="Pfam" id="PF01425"/>
    </source>
</evidence>
<comment type="caution">
    <text evidence="8">The sequence shown here is derived from an EMBL/GenBank/DDBJ whole genome shotgun (WGS) entry which is preliminary data.</text>
</comment>
<dbReference type="OrthoDB" id="6428749at2759"/>
<dbReference type="InterPro" id="IPR023631">
    <property type="entry name" value="Amidase_dom"/>
</dbReference>
<keyword evidence="4" id="KW-0378">Hydrolase</keyword>
<dbReference type="AlphaFoldDB" id="A0A8H5WYL0"/>
<evidence type="ECO:0000256" key="5">
    <source>
        <dbReference type="PIRSR" id="PIRSR001221-1"/>
    </source>
</evidence>
<evidence type="ECO:0000256" key="2">
    <source>
        <dbReference type="ARBA" id="ARBA00009199"/>
    </source>
</evidence>
<name>A0A8H5WYL0_FUSHE</name>
<organism evidence="8 9">
    <name type="scientific">Fusarium heterosporum</name>
    <dbReference type="NCBI Taxonomy" id="42747"/>
    <lineage>
        <taxon>Eukaryota</taxon>
        <taxon>Fungi</taxon>
        <taxon>Dikarya</taxon>
        <taxon>Ascomycota</taxon>
        <taxon>Pezizomycotina</taxon>
        <taxon>Sordariomycetes</taxon>
        <taxon>Hypocreomycetidae</taxon>
        <taxon>Hypocreales</taxon>
        <taxon>Nectriaceae</taxon>
        <taxon>Fusarium</taxon>
        <taxon>Fusarium heterosporum species complex</taxon>
    </lineage>
</organism>
<evidence type="ECO:0000256" key="6">
    <source>
        <dbReference type="PIRSR" id="PIRSR001221-2"/>
    </source>
</evidence>
<dbReference type="SUPFAM" id="SSF75304">
    <property type="entry name" value="Amidase signature (AS) enzymes"/>
    <property type="match status" value="1"/>
</dbReference>
<keyword evidence="9" id="KW-1185">Reference proteome</keyword>
<dbReference type="PIRSF" id="PIRSF001221">
    <property type="entry name" value="Amidase_fungi"/>
    <property type="match status" value="1"/>
</dbReference>
<evidence type="ECO:0000313" key="9">
    <source>
        <dbReference type="Proteomes" id="UP000567885"/>
    </source>
</evidence>
<feature type="active site" description="Charge relay system" evidence="5">
    <location>
        <position position="217"/>
    </location>
</feature>
<comment type="similarity">
    <text evidence="2">Belongs to the amidase family.</text>
</comment>
<feature type="binding site" evidence="6">
    <location>
        <position position="191"/>
    </location>
    <ligand>
        <name>substrate</name>
    </ligand>
</feature>
<dbReference type="Pfam" id="PF01425">
    <property type="entry name" value="Amidase"/>
    <property type="match status" value="1"/>
</dbReference>
<evidence type="ECO:0000256" key="4">
    <source>
        <dbReference type="ARBA" id="ARBA00022801"/>
    </source>
</evidence>
<feature type="binding site" evidence="6">
    <location>
        <position position="217"/>
    </location>
    <ligand>
        <name>substrate</name>
    </ligand>
</feature>
<dbReference type="PROSITE" id="PS00571">
    <property type="entry name" value="AMIDASES"/>
    <property type="match status" value="1"/>
</dbReference>
<dbReference type="Gene3D" id="3.90.1300.10">
    <property type="entry name" value="Amidase signature (AS) domain"/>
    <property type="match status" value="1"/>
</dbReference>
<accession>A0A8H5WYL0</accession>
<feature type="domain" description="Amidase" evidence="7">
    <location>
        <begin position="79"/>
        <end position="552"/>
    </location>
</feature>
<dbReference type="PANTHER" id="PTHR46072:SF8">
    <property type="entry name" value="AMIDASE DOMAIN-CONTAINING PROTEIN"/>
    <property type="match status" value="1"/>
</dbReference>
<dbReference type="Proteomes" id="UP000567885">
    <property type="component" value="Unassembled WGS sequence"/>
</dbReference>
<feature type="active site" description="Charge relay system" evidence="5">
    <location>
        <position position="134"/>
    </location>
</feature>
<comment type="catalytic activity">
    <reaction evidence="1">
        <text>a monocarboxylic acid amide + H2O = a monocarboxylate + NH4(+)</text>
        <dbReference type="Rhea" id="RHEA:12020"/>
        <dbReference type="ChEBI" id="CHEBI:15377"/>
        <dbReference type="ChEBI" id="CHEBI:28938"/>
        <dbReference type="ChEBI" id="CHEBI:35757"/>
        <dbReference type="ChEBI" id="CHEBI:83628"/>
        <dbReference type="EC" id="3.5.1.4"/>
    </reaction>
</comment>
<feature type="active site" description="Acyl-ester intermediate" evidence="5">
    <location>
        <position position="241"/>
    </location>
</feature>
<dbReference type="GO" id="GO:0004040">
    <property type="term" value="F:amidase activity"/>
    <property type="evidence" value="ECO:0007669"/>
    <property type="project" value="UniProtKB-EC"/>
</dbReference>
<proteinExistence type="inferred from homology"/>
<feature type="binding site" evidence="6">
    <location>
        <begin position="238"/>
        <end position="241"/>
    </location>
    <ligand>
        <name>substrate</name>
    </ligand>
</feature>
<reference evidence="8 9" key="1">
    <citation type="submission" date="2020-05" db="EMBL/GenBank/DDBJ databases">
        <title>Identification and distribution of gene clusters putatively required for synthesis of sphingolipid metabolism inhibitors in phylogenetically diverse species of the filamentous fungus Fusarium.</title>
        <authorList>
            <person name="Kim H.-S."/>
            <person name="Busman M."/>
            <person name="Brown D.W."/>
            <person name="Divon H."/>
            <person name="Uhlig S."/>
            <person name="Proctor R.H."/>
        </authorList>
    </citation>
    <scope>NUCLEOTIDE SEQUENCE [LARGE SCALE GENOMIC DNA]</scope>
    <source>
        <strain evidence="8 9">NRRL 20693</strain>
    </source>
</reference>
<dbReference type="EMBL" id="JAAGWQ010000037">
    <property type="protein sequence ID" value="KAF5675800.1"/>
    <property type="molecule type" value="Genomic_DNA"/>
</dbReference>
<dbReference type="InterPro" id="IPR020556">
    <property type="entry name" value="Amidase_CS"/>
</dbReference>
<dbReference type="InterPro" id="IPR036928">
    <property type="entry name" value="AS_sf"/>
</dbReference>
<dbReference type="EC" id="3.5.1.4" evidence="3"/>
<protein>
    <recommendedName>
        <fullName evidence="3">amidase</fullName>
        <ecNumber evidence="3">3.5.1.4</ecNumber>
    </recommendedName>
</protein>
<evidence type="ECO:0000256" key="1">
    <source>
        <dbReference type="ARBA" id="ARBA00001311"/>
    </source>
</evidence>
<sequence length="566" mass="61839">MHKVSWEARAAAKRAATLDRIHPDWRLSSKDIERARQQRDITGSFIEQFLDRKAISITSMTGPSIVKAIAEQSHSATQVAQAFCRRAAVAHQINNCLHEIFFDQALERAKFLDDYYAKHNEPLGPLHGLPVSLKDQCHVKGVDTTMGYVGWIDGNLGISEDETHKVESQIVSELLSLGAVLYCKTSVPQTLLFGETKNNIIGQTLNPVNQNLSCGGSSGGEAALMALGGSSVGVGTDIGGSLRIPAGFCGIYSIKPTSNRLSYRDVANTNPGQDTYRSSMGFMGTSLDSIEMVFKAVLGSEPWLRDPAVIPIPFRGDVQDAYLSRVDLRGNAKSSTKPLKMGVLWSDGMVGLHPPVLRGLQVVADALKKAGHKVIDWEPPSHKTATNIHGGFLSADGAHDIHQHLDRSGEPLIPEIKDGFQLKTPTELLKYQDLTLQGLEHERLYSDYWNSTGELDGQIVDAVLMPVAPHAAVIPGKFLHGAYTDAMNFTNYSVVVIPTIRANAKIDVFDDSYEPLGDTDRKNWQAYDPAAYDGAPVGVQIVGRKFEEEKCLALAQIIRTVLENTE</sequence>
<dbReference type="PANTHER" id="PTHR46072">
    <property type="entry name" value="AMIDASE-RELATED-RELATED"/>
    <property type="match status" value="1"/>
</dbReference>